<dbReference type="AlphaFoldDB" id="A0AAD4WE25"/>
<reference evidence="3 4" key="1">
    <citation type="journal article" date="2022" name="G3 (Bethesda)">
        <title>Whole-genome sequence and methylome profiling of the almond [Prunus dulcis (Mill.) D.A. Webb] cultivar 'Nonpareil'.</title>
        <authorList>
            <person name="D'Amico-Willman K.M."/>
            <person name="Ouma W.Z."/>
            <person name="Meulia T."/>
            <person name="Sideli G.M."/>
            <person name="Gradziel T.M."/>
            <person name="Fresnedo-Ramirez J."/>
        </authorList>
    </citation>
    <scope>NUCLEOTIDE SEQUENCE [LARGE SCALE GENOMIC DNA]</scope>
    <source>
        <strain evidence="3">Clone GOH B32 T37-40</strain>
    </source>
</reference>
<evidence type="ECO:0000259" key="2">
    <source>
        <dbReference type="Pfam" id="PF13456"/>
    </source>
</evidence>
<dbReference type="InterPro" id="IPR043502">
    <property type="entry name" value="DNA/RNA_pol_sf"/>
</dbReference>
<evidence type="ECO:0000313" key="3">
    <source>
        <dbReference type="EMBL" id="KAI5341684.1"/>
    </source>
</evidence>
<dbReference type="CDD" id="cd06222">
    <property type="entry name" value="RNase_H_like"/>
    <property type="match status" value="1"/>
</dbReference>
<evidence type="ECO:0008006" key="5">
    <source>
        <dbReference type="Google" id="ProtNLM"/>
    </source>
</evidence>
<proteinExistence type="predicted"/>
<dbReference type="InterPro" id="IPR002156">
    <property type="entry name" value="RNaseH_domain"/>
</dbReference>
<evidence type="ECO:0000259" key="1">
    <source>
        <dbReference type="Pfam" id="PF00078"/>
    </source>
</evidence>
<dbReference type="InterPro" id="IPR044730">
    <property type="entry name" value="RNase_H-like_dom_plant"/>
</dbReference>
<dbReference type="InterPro" id="IPR000477">
    <property type="entry name" value="RT_dom"/>
</dbReference>
<dbReference type="Pfam" id="PF00078">
    <property type="entry name" value="RVT_1"/>
    <property type="match status" value="1"/>
</dbReference>
<dbReference type="Proteomes" id="UP001054821">
    <property type="component" value="Chromosome 2"/>
</dbReference>
<dbReference type="SUPFAM" id="SSF56672">
    <property type="entry name" value="DNA/RNA polymerases"/>
    <property type="match status" value="1"/>
</dbReference>
<protein>
    <recommendedName>
        <fullName evidence="5">Reverse transcriptase domain-containing protein</fullName>
    </recommendedName>
</protein>
<dbReference type="Pfam" id="PF13456">
    <property type="entry name" value="RVT_3"/>
    <property type="match status" value="1"/>
</dbReference>
<keyword evidence="4" id="KW-1185">Reference proteome</keyword>
<dbReference type="InterPro" id="IPR036397">
    <property type="entry name" value="RNaseH_sf"/>
</dbReference>
<dbReference type="EMBL" id="JAJFAZ020000002">
    <property type="protein sequence ID" value="KAI5341684.1"/>
    <property type="molecule type" value="Genomic_DNA"/>
</dbReference>
<feature type="domain" description="Reverse transcriptase" evidence="1">
    <location>
        <begin position="30"/>
        <end position="194"/>
    </location>
</feature>
<name>A0AAD4WE25_PRUDU</name>
<comment type="caution">
    <text evidence="3">The sequence shown here is derived from an EMBL/GenBank/DDBJ whole genome shotgun (WGS) entry which is preliminary data.</text>
</comment>
<dbReference type="GO" id="GO:0003676">
    <property type="term" value="F:nucleic acid binding"/>
    <property type="evidence" value="ECO:0007669"/>
    <property type="project" value="InterPro"/>
</dbReference>
<dbReference type="PANTHER" id="PTHR46890">
    <property type="entry name" value="NON-LTR RETROLELEMENT REVERSE TRANSCRIPTASE-LIKE PROTEIN-RELATED"/>
    <property type="match status" value="1"/>
</dbReference>
<evidence type="ECO:0000313" key="4">
    <source>
        <dbReference type="Proteomes" id="UP001054821"/>
    </source>
</evidence>
<organism evidence="3 4">
    <name type="scientific">Prunus dulcis</name>
    <name type="common">Almond</name>
    <name type="synonym">Amygdalus dulcis</name>
    <dbReference type="NCBI Taxonomy" id="3755"/>
    <lineage>
        <taxon>Eukaryota</taxon>
        <taxon>Viridiplantae</taxon>
        <taxon>Streptophyta</taxon>
        <taxon>Embryophyta</taxon>
        <taxon>Tracheophyta</taxon>
        <taxon>Spermatophyta</taxon>
        <taxon>Magnoliopsida</taxon>
        <taxon>eudicotyledons</taxon>
        <taxon>Gunneridae</taxon>
        <taxon>Pentapetalae</taxon>
        <taxon>rosids</taxon>
        <taxon>fabids</taxon>
        <taxon>Rosales</taxon>
        <taxon>Rosaceae</taxon>
        <taxon>Amygdaloideae</taxon>
        <taxon>Amygdaleae</taxon>
        <taxon>Prunus</taxon>
    </lineage>
</organism>
<dbReference type="InterPro" id="IPR052343">
    <property type="entry name" value="Retrotransposon-Effector_Assoc"/>
</dbReference>
<accession>A0AAD4WE25</accession>
<dbReference type="GO" id="GO:0004523">
    <property type="term" value="F:RNA-DNA hybrid ribonuclease activity"/>
    <property type="evidence" value="ECO:0007669"/>
    <property type="project" value="InterPro"/>
</dbReference>
<gene>
    <name evidence="3" type="ORF">L3X38_009559</name>
</gene>
<dbReference type="Gene3D" id="3.30.420.10">
    <property type="entry name" value="Ribonuclease H-like superfamily/Ribonuclease H"/>
    <property type="match status" value="1"/>
</dbReference>
<sequence>MSEFLQAIEPCVTSSDNENLLAPVSDFELENQGAFALGRSIFDNILIAHELFHDFKRKKGSRGARAIKLDLEKAYDLLDWEYIRGCPSQFGFSIDWCDRIMNCVSSTSFSMMINGSPYGHFNASRGIRQGDPLSPYIFILCMEPFIRQFNILAQNPITNVGLLFSHGGDRIYNLVFVDDCLIFARATVVAARNINYLLKISPKFQNRKSTYISPPPIFLIMAKKYLKKDCFLSVAKKTSHSSTWKAILDERSVLHKGRWIVCNGQSIPFWTANWVFPFPLLDLIPVFLRNNLNLNVKMFDLIQNQVWQRDNLIQVIDEDIVEKILIIPLPLSPLQDELIWGPNPNGKFSIKYAYNLQLQDELCHPKASLLKKMWSLTLPPKAKLFSWLLIRKRLQLIFGGAHPSSPILLNKTLMASSGWLCYLILRLQMARLLSKSLLSWQIWEARNNYIFKDIAPHPVRALNVAGHIGLDYRKINSCPPQKPNGVLAIKWKSPPLDWIKVNFDGLVCGNLAASDFMIPDWNGNVRLAGAKHSGQVSITVVECLALRDGLAHALHNGWQKIFVEGDFKLIIDCVNNVVSVP</sequence>
<dbReference type="PANTHER" id="PTHR46890:SF41">
    <property type="entry name" value="RNA BINDING _ RNA-DIRECTED DNA POLYMERASE"/>
    <property type="match status" value="1"/>
</dbReference>
<feature type="domain" description="RNase H type-1" evidence="2">
    <location>
        <begin position="502"/>
        <end position="576"/>
    </location>
</feature>